<evidence type="ECO:0000313" key="1">
    <source>
        <dbReference type="EMBL" id="JAG61729.1"/>
    </source>
</evidence>
<dbReference type="EMBL" id="GBRD01004092">
    <property type="protein sequence ID" value="JAG61729.1"/>
    <property type="molecule type" value="Transcribed_RNA"/>
</dbReference>
<dbReference type="AlphaFoldDB" id="A0A0K8T865"/>
<reference evidence="1" key="1">
    <citation type="submission" date="2014-09" db="EMBL/GenBank/DDBJ databases">
        <authorList>
            <person name="Magalhaes I.L.F."/>
            <person name="Oliveira U."/>
            <person name="Santos F.R."/>
            <person name="Vidigal T.H.D.A."/>
            <person name="Brescovit A.D."/>
            <person name="Santos A.J."/>
        </authorList>
    </citation>
    <scope>NUCLEOTIDE SEQUENCE</scope>
</reference>
<feature type="non-terminal residue" evidence="1">
    <location>
        <position position="104"/>
    </location>
</feature>
<organism evidence="1">
    <name type="scientific">Lygus hesperus</name>
    <name type="common">Western plant bug</name>
    <dbReference type="NCBI Taxonomy" id="30085"/>
    <lineage>
        <taxon>Eukaryota</taxon>
        <taxon>Metazoa</taxon>
        <taxon>Ecdysozoa</taxon>
        <taxon>Arthropoda</taxon>
        <taxon>Hexapoda</taxon>
        <taxon>Insecta</taxon>
        <taxon>Pterygota</taxon>
        <taxon>Neoptera</taxon>
        <taxon>Paraneoptera</taxon>
        <taxon>Hemiptera</taxon>
        <taxon>Heteroptera</taxon>
        <taxon>Panheteroptera</taxon>
        <taxon>Cimicomorpha</taxon>
        <taxon>Miridae</taxon>
        <taxon>Mirini</taxon>
        <taxon>Lygus</taxon>
    </lineage>
</organism>
<proteinExistence type="predicted"/>
<accession>A0A0K8T865</accession>
<sequence length="104" mass="11793">MASISTGNTLDYERHLEVVAQVLKEERLRKNDAMVQQSKEILERLQPSRKRVLERVRGNSQWLTALPLEADCFDLSPLQFRDALALRYGHTPQNPPDSCDGCGA</sequence>
<name>A0A0K8T865_LYGHE</name>
<protein>
    <submittedName>
        <fullName evidence="1">Uncharacterized protein</fullName>
    </submittedName>
</protein>